<dbReference type="Gene3D" id="3.40.309.10">
    <property type="entry name" value="Aldehyde Dehydrogenase, Chain A, domain 2"/>
    <property type="match status" value="1"/>
</dbReference>
<dbReference type="AlphaFoldDB" id="A0A4C2E1Q7"/>
<evidence type="ECO:0000256" key="4">
    <source>
        <dbReference type="PROSITE-ProRule" id="PRU10007"/>
    </source>
</evidence>
<dbReference type="InterPro" id="IPR031760">
    <property type="entry name" value="Cep3_C"/>
</dbReference>
<dbReference type="FunFam" id="3.40.605.10:FF:000001">
    <property type="entry name" value="Aldehyde dehydrogenase 1"/>
    <property type="match status" value="1"/>
</dbReference>
<dbReference type="OrthoDB" id="310895at2759"/>
<dbReference type="InterPro" id="IPR015590">
    <property type="entry name" value="Aldehyde_DH_dom"/>
</dbReference>
<dbReference type="GO" id="GO:0008270">
    <property type="term" value="F:zinc ion binding"/>
    <property type="evidence" value="ECO:0007669"/>
    <property type="project" value="InterPro"/>
</dbReference>
<dbReference type="Gene3D" id="4.10.240.10">
    <property type="entry name" value="Zn(2)-C6 fungal-type DNA-binding domain"/>
    <property type="match status" value="1"/>
</dbReference>
<dbReference type="InterPro" id="IPR016162">
    <property type="entry name" value="Ald_DH_N"/>
</dbReference>
<dbReference type="CDD" id="cd12147">
    <property type="entry name" value="Cep3_C"/>
    <property type="match status" value="1"/>
</dbReference>
<dbReference type="SUPFAM" id="SSF53720">
    <property type="entry name" value="ALDH-like"/>
    <property type="match status" value="1"/>
</dbReference>
<dbReference type="GO" id="GO:0006598">
    <property type="term" value="P:polyamine catabolic process"/>
    <property type="evidence" value="ECO:0007669"/>
    <property type="project" value="TreeGrafter"/>
</dbReference>
<evidence type="ECO:0000256" key="5">
    <source>
        <dbReference type="RuleBase" id="RU003345"/>
    </source>
</evidence>
<reference evidence="7 8" key="1">
    <citation type="submission" date="2019-01" db="EMBL/GenBank/DDBJ databases">
        <title>Draft Genome Sequencing of Zygosaccharomyces mellis Ca-7.</title>
        <authorList>
            <person name="Shiwa Y."/>
            <person name="Kanesaki Y."/>
            <person name="Ishige T."/>
            <person name="Mura K."/>
            <person name="Hori T."/>
            <person name="Tamura T."/>
        </authorList>
    </citation>
    <scope>NUCLEOTIDE SEQUENCE [LARGE SCALE GENOMIC DNA]</scope>
    <source>
        <strain evidence="7 8">Ca-7</strain>
    </source>
</reference>
<keyword evidence="2 5" id="KW-0560">Oxidoreductase</keyword>
<evidence type="ECO:0000256" key="3">
    <source>
        <dbReference type="ARBA" id="ARBA00023027"/>
    </source>
</evidence>
<dbReference type="SMART" id="SM00066">
    <property type="entry name" value="GAL4"/>
    <property type="match status" value="1"/>
</dbReference>
<evidence type="ECO:0000256" key="1">
    <source>
        <dbReference type="ARBA" id="ARBA00009986"/>
    </source>
</evidence>
<evidence type="ECO:0000313" key="7">
    <source>
        <dbReference type="EMBL" id="GCE98174.1"/>
    </source>
</evidence>
<dbReference type="Gene3D" id="3.40.605.10">
    <property type="entry name" value="Aldehyde Dehydrogenase, Chain A, domain 1"/>
    <property type="match status" value="1"/>
</dbReference>
<dbReference type="InterPro" id="IPR016161">
    <property type="entry name" value="Ald_DH/histidinol_DH"/>
</dbReference>
<comment type="caution">
    <text evidence="7">The sequence shown here is derived from an EMBL/GenBank/DDBJ whole genome shotgun (WGS) entry which is preliminary data.</text>
</comment>
<dbReference type="SUPFAM" id="SSF57701">
    <property type="entry name" value="Zn2/Cys6 DNA-binding domain"/>
    <property type="match status" value="1"/>
</dbReference>
<dbReference type="GO" id="GO:0019752">
    <property type="term" value="P:carboxylic acid metabolic process"/>
    <property type="evidence" value="ECO:0007669"/>
    <property type="project" value="UniProtKB-ARBA"/>
</dbReference>
<dbReference type="PROSITE" id="PS50048">
    <property type="entry name" value="ZN2_CY6_FUNGAL_2"/>
    <property type="match status" value="1"/>
</dbReference>
<keyword evidence="3" id="KW-0520">NAD</keyword>
<dbReference type="InterPro" id="IPR001138">
    <property type="entry name" value="Zn2Cys6_DnaBD"/>
</dbReference>
<dbReference type="PANTHER" id="PTHR43720">
    <property type="entry name" value="2-AMINOMUCONIC SEMIALDEHYDE DEHYDROGENASE"/>
    <property type="match status" value="1"/>
</dbReference>
<dbReference type="Pfam" id="PF16846">
    <property type="entry name" value="Cep3"/>
    <property type="match status" value="1"/>
</dbReference>
<dbReference type="Pfam" id="PF00171">
    <property type="entry name" value="Aldedh"/>
    <property type="match status" value="1"/>
</dbReference>
<keyword evidence="8" id="KW-1185">Reference proteome</keyword>
<protein>
    <recommendedName>
        <fullName evidence="6">Zn(2)-C6 fungal-type domain-containing protein</fullName>
    </recommendedName>
</protein>
<name>A0A4C2E1Q7_9SACH</name>
<dbReference type="InterPro" id="IPR029510">
    <property type="entry name" value="Ald_DH_CS_GLU"/>
</dbReference>
<dbReference type="PROSITE" id="PS00070">
    <property type="entry name" value="ALDEHYDE_DEHYDR_CYS"/>
    <property type="match status" value="1"/>
</dbReference>
<dbReference type="PANTHER" id="PTHR43720:SF2">
    <property type="entry name" value="2-AMINOMUCONIC SEMIALDEHYDE DEHYDROGENASE"/>
    <property type="match status" value="1"/>
</dbReference>
<dbReference type="CDD" id="cd00067">
    <property type="entry name" value="GAL4"/>
    <property type="match status" value="1"/>
</dbReference>
<dbReference type="FunFam" id="3.40.309.10:FF:000012">
    <property type="entry name" value="Betaine aldehyde dehydrogenase"/>
    <property type="match status" value="1"/>
</dbReference>
<feature type="active site" evidence="4">
    <location>
        <position position="265"/>
    </location>
</feature>
<gene>
    <name evidence="7" type="ORF">ZYGM_003033</name>
</gene>
<dbReference type="EMBL" id="BIMX01000004">
    <property type="protein sequence ID" value="GCE98174.1"/>
    <property type="molecule type" value="Genomic_DNA"/>
</dbReference>
<accession>A0A4C2E1Q7</accession>
<evidence type="ECO:0000256" key="2">
    <source>
        <dbReference type="ARBA" id="ARBA00023002"/>
    </source>
</evidence>
<proteinExistence type="inferred from homology"/>
<dbReference type="PROSITE" id="PS00463">
    <property type="entry name" value="ZN2_CY6_FUNGAL_1"/>
    <property type="match status" value="1"/>
</dbReference>
<dbReference type="GO" id="GO:0004029">
    <property type="term" value="F:aldehyde dehydrogenase (NAD+) activity"/>
    <property type="evidence" value="ECO:0007669"/>
    <property type="project" value="TreeGrafter"/>
</dbReference>
<dbReference type="InterPro" id="IPR036864">
    <property type="entry name" value="Zn2-C6_fun-type_DNA-bd_sf"/>
</dbReference>
<organism evidence="7 8">
    <name type="scientific">Zygosaccharomyces mellis</name>
    <dbReference type="NCBI Taxonomy" id="42258"/>
    <lineage>
        <taxon>Eukaryota</taxon>
        <taxon>Fungi</taxon>
        <taxon>Dikarya</taxon>
        <taxon>Ascomycota</taxon>
        <taxon>Saccharomycotina</taxon>
        <taxon>Saccharomycetes</taxon>
        <taxon>Saccharomycetales</taxon>
        <taxon>Saccharomycetaceae</taxon>
        <taxon>Zygosaccharomyces</taxon>
    </lineage>
</organism>
<dbReference type="Pfam" id="PF00172">
    <property type="entry name" value="Zn_clus"/>
    <property type="match status" value="1"/>
</dbReference>
<dbReference type="InterPro" id="IPR016163">
    <property type="entry name" value="Ald_DH_C"/>
</dbReference>
<evidence type="ECO:0000313" key="8">
    <source>
        <dbReference type="Proteomes" id="UP000301737"/>
    </source>
</evidence>
<feature type="domain" description="Zn(2)-C6 fungal-type" evidence="6">
    <location>
        <begin position="490"/>
        <end position="521"/>
    </location>
</feature>
<sequence>MFTSIRIPQVGITYEQPIGLFINNEYVKSKNGSLIDTFNPATGEKITSFYAAGAADIDEAVNVARNTYEEVWSKITPSERSELLWKLASLVERDKRLLAAIETLDSGKPYYSNALGDMDQIISVTKYYAGVAQNLSQGKQIPVSHDKFAVTFQVPYGVVGQIVPWNYPLAMASWKMQGCLAAGNSVVIKPAENTSLSLLYFAQLFVEAGFPPGVVNVVPGYGHQAGAALAAHSDVDKIAFTGSTKVGQMVMEAAGKSNLKPVTLECGGKSPAVIFEDAEINKAVEWCALGIFYNSGQNCTANSRIYVQESIYEQFLQEFRSYAAKTWKFGAQGNPFDEECTVGPVISEVQQKRVKGYIQQGIQEGLNIETIHELPAHFKGFFVEPTFFTKVPQSSRLNQEEIFGPVAVISTFKNESEAIKLANDTNFGLASVVFTQNIGVATRFVRDIKSGTVWVNSSNDEEINVPFGGFKMSGIGRELGEAGLKKSRHPCGVCARRKVKCDRLIPCTNCIKRGQENECVETSKKDAEKKNYHSELIKFWNTYEYYVVDVGLFKTQLTDPNLKLKDFNLRWKEVRSIMDIVDLDQSFQLLDYSMERLGPLFFGYFSDIGEIYVKLDDYWGRRDENVPSNFDEYYWDALLWAIFTMSLFYMPPEKLVTMFSEDQLKNWAGQEPKDTQLNLLPFFAECTIMQLYNANFMANPDIKLIPIYLILCNTSFNWSNIHLSNTLLLQCLHVAKMFHVDDFRSLINDSTAIKLSKLTCEKLWYRLCTCDYLQSSPQRSTNCHGEISSLLQHAAYLEDLPNTDVSQNEDNFELLCWKLVSLDRDLDQYLTTPTKPPLKTLDAIQRQTEIFQIKFTNMVEEESFSSLFERFLAILLIRNACWKLQKMYFIFYDTSDSLPASIHHVKSLIALLVENVRVKKRIFFNKHPIVLMIFSRVISFYAFANIFMKNLLVGEIYEDLKELLVHLPPIFGHKLKNLRYLVDRLDELKTIWERIILMDSKNPFQHPIMLVLKNDVERIYQILQRRPSLIKGTGFHNSKRLLQDLSGVEINDNDKGVALIFLY</sequence>
<evidence type="ECO:0000259" key="6">
    <source>
        <dbReference type="PROSITE" id="PS50048"/>
    </source>
</evidence>
<comment type="similarity">
    <text evidence="1 5">Belongs to the aldehyde dehydrogenase family.</text>
</comment>
<dbReference type="InterPro" id="IPR016160">
    <property type="entry name" value="Ald_DH_CS_CYS"/>
</dbReference>
<dbReference type="GO" id="GO:0000981">
    <property type="term" value="F:DNA-binding transcription factor activity, RNA polymerase II-specific"/>
    <property type="evidence" value="ECO:0007669"/>
    <property type="project" value="InterPro"/>
</dbReference>
<dbReference type="Proteomes" id="UP000301737">
    <property type="component" value="Unassembled WGS sequence"/>
</dbReference>
<dbReference type="PROSITE" id="PS00687">
    <property type="entry name" value="ALDEHYDE_DEHYDR_GLU"/>
    <property type="match status" value="1"/>
</dbReference>